<dbReference type="Pfam" id="PF15816">
    <property type="entry name" value="TMEM82"/>
    <property type="match status" value="1"/>
</dbReference>
<dbReference type="PANTHER" id="PTHR35257:SF1">
    <property type="entry name" value="TRANSMEMBRANE PROTEIN 82"/>
    <property type="match status" value="1"/>
</dbReference>
<dbReference type="PANTHER" id="PTHR35257">
    <property type="entry name" value="TRANSMEMBRANE PROTEIN 82"/>
    <property type="match status" value="1"/>
</dbReference>
<keyword evidence="1" id="KW-0812">Transmembrane</keyword>
<proteinExistence type="predicted"/>
<dbReference type="Ensembl" id="ENSCSET00000003028.1">
    <property type="protein sequence ID" value="ENSCSEP00000002984.1"/>
    <property type="gene ID" value="ENSCSEG00000001955.1"/>
</dbReference>
<keyword evidence="1" id="KW-0472">Membrane</keyword>
<sequence>MLFLLTWVMGSSDSNPVDCILRGVVGACAVSVLCSLMRVYFIVQSGSPQGSRWRTEVQFWALTLILSVVGSRVSSLLVLEFSLRAASAWTVSGLGASSRGLQLLLIQCQFSLGCCFTCLLAFLHQGAPHSTLSLSLAAALSWALAGSVHGLWSHAAKLYPLHSTQRYCGKCMTLLTSGHSVLASLQTALVLAFAVANVASLATVYDHFLSEKDALRFWTPLTLCYAMLVVCIQDNQNRQTPAEALVHTAVLRLGAVFVLMLTVGDWSDVTHVLICFLGEAACLLPSGDLLDLLLKEEEEEEEKRTDSHLHSTLCYSCSPRQSWHQQLHLRRWCPPSSSLCHPPTGPP</sequence>
<reference evidence="2" key="3">
    <citation type="submission" date="2025-09" db="UniProtKB">
        <authorList>
            <consortium name="Ensembl"/>
        </authorList>
    </citation>
    <scope>IDENTIFICATION</scope>
</reference>
<dbReference type="InterPro" id="IPR031648">
    <property type="entry name" value="TMEM82"/>
</dbReference>
<keyword evidence="1" id="KW-1133">Transmembrane helix</keyword>
<keyword evidence="3" id="KW-1185">Reference proteome</keyword>
<evidence type="ECO:0000256" key="1">
    <source>
        <dbReference type="SAM" id="Phobius"/>
    </source>
</evidence>
<feature type="transmembrane region" description="Helical" evidence="1">
    <location>
        <begin position="20"/>
        <end position="43"/>
    </location>
</feature>
<name>A0A3P8UMA5_CYNSE</name>
<protein>
    <submittedName>
        <fullName evidence="2">Filamin binding LIM protein 1</fullName>
    </submittedName>
</protein>
<dbReference type="Proteomes" id="UP000265120">
    <property type="component" value="Chromosome 11"/>
</dbReference>
<accession>A0A3P8UMA5</accession>
<organism evidence="2 3">
    <name type="scientific">Cynoglossus semilaevis</name>
    <name type="common">Tongue sole</name>
    <dbReference type="NCBI Taxonomy" id="244447"/>
    <lineage>
        <taxon>Eukaryota</taxon>
        <taxon>Metazoa</taxon>
        <taxon>Chordata</taxon>
        <taxon>Craniata</taxon>
        <taxon>Vertebrata</taxon>
        <taxon>Euteleostomi</taxon>
        <taxon>Actinopterygii</taxon>
        <taxon>Neopterygii</taxon>
        <taxon>Teleostei</taxon>
        <taxon>Neoteleostei</taxon>
        <taxon>Acanthomorphata</taxon>
        <taxon>Carangaria</taxon>
        <taxon>Pleuronectiformes</taxon>
        <taxon>Pleuronectoidei</taxon>
        <taxon>Cynoglossidae</taxon>
        <taxon>Cynoglossinae</taxon>
        <taxon>Cynoglossus</taxon>
    </lineage>
</organism>
<dbReference type="AlphaFoldDB" id="A0A3P8UMA5"/>
<feature type="transmembrane region" description="Helical" evidence="1">
    <location>
        <begin position="173"/>
        <end position="195"/>
    </location>
</feature>
<feature type="transmembrane region" description="Helical" evidence="1">
    <location>
        <begin position="100"/>
        <end position="122"/>
    </location>
</feature>
<reference evidence="2" key="2">
    <citation type="submission" date="2025-08" db="UniProtKB">
        <authorList>
            <consortium name="Ensembl"/>
        </authorList>
    </citation>
    <scope>IDENTIFICATION</scope>
</reference>
<evidence type="ECO:0000313" key="2">
    <source>
        <dbReference type="Ensembl" id="ENSCSEP00000002984.1"/>
    </source>
</evidence>
<feature type="transmembrane region" description="Helical" evidence="1">
    <location>
        <begin position="59"/>
        <end position="79"/>
    </location>
</feature>
<evidence type="ECO:0000313" key="3">
    <source>
        <dbReference type="Proteomes" id="UP000265120"/>
    </source>
</evidence>
<dbReference type="GeneTree" id="ENSGT00940000159003"/>
<reference evidence="2 3" key="1">
    <citation type="journal article" date="2014" name="Nat. Genet.">
        <title>Whole-genome sequence of a flatfish provides insights into ZW sex chromosome evolution and adaptation to a benthic lifestyle.</title>
        <authorList>
            <person name="Chen S."/>
            <person name="Zhang G."/>
            <person name="Shao C."/>
            <person name="Huang Q."/>
            <person name="Liu G."/>
            <person name="Zhang P."/>
            <person name="Song W."/>
            <person name="An N."/>
            <person name="Chalopin D."/>
            <person name="Volff J.N."/>
            <person name="Hong Y."/>
            <person name="Li Q."/>
            <person name="Sha Z."/>
            <person name="Zhou H."/>
            <person name="Xie M."/>
            <person name="Yu Q."/>
            <person name="Liu Y."/>
            <person name="Xiang H."/>
            <person name="Wang N."/>
            <person name="Wu K."/>
            <person name="Yang C."/>
            <person name="Zhou Q."/>
            <person name="Liao X."/>
            <person name="Yang L."/>
            <person name="Hu Q."/>
            <person name="Zhang J."/>
            <person name="Meng L."/>
            <person name="Jin L."/>
            <person name="Tian Y."/>
            <person name="Lian J."/>
            <person name="Yang J."/>
            <person name="Miao G."/>
            <person name="Liu S."/>
            <person name="Liang Z."/>
            <person name="Yan F."/>
            <person name="Li Y."/>
            <person name="Sun B."/>
            <person name="Zhang H."/>
            <person name="Zhang J."/>
            <person name="Zhu Y."/>
            <person name="Du M."/>
            <person name="Zhao Y."/>
            <person name="Schartl M."/>
            <person name="Tang Q."/>
            <person name="Wang J."/>
        </authorList>
    </citation>
    <scope>NUCLEOTIDE SEQUENCE</scope>
</reference>
<feature type="transmembrane region" description="Helical" evidence="1">
    <location>
        <begin position="134"/>
        <end position="152"/>
    </location>
</feature>